<dbReference type="GO" id="GO:0005516">
    <property type="term" value="F:calmodulin binding"/>
    <property type="evidence" value="ECO:0007669"/>
    <property type="project" value="InterPro"/>
</dbReference>
<dbReference type="Pfam" id="PF05149">
    <property type="entry name" value="Flagellar_rod"/>
    <property type="match status" value="1"/>
</dbReference>
<dbReference type="InterPro" id="IPR053120">
    <property type="entry name" value="PFR_Component"/>
</dbReference>
<reference evidence="3" key="1">
    <citation type="submission" date="2021-01" db="EMBL/GenBank/DDBJ databases">
        <authorList>
            <person name="Corre E."/>
            <person name="Pelletier E."/>
            <person name="Niang G."/>
            <person name="Scheremetjew M."/>
            <person name="Finn R."/>
            <person name="Kale V."/>
            <person name="Holt S."/>
            <person name="Cochrane G."/>
            <person name="Meng A."/>
            <person name="Brown T."/>
            <person name="Cohen L."/>
        </authorList>
    </citation>
    <scope>NUCLEOTIDE SEQUENCE</scope>
    <source>
        <strain evidence="3">CCMP1594</strain>
    </source>
</reference>
<protein>
    <submittedName>
        <fullName evidence="3">Uncharacterized protein</fullName>
    </submittedName>
</protein>
<dbReference type="SUPFAM" id="SSF52047">
    <property type="entry name" value="RNI-like"/>
    <property type="match status" value="1"/>
</dbReference>
<organism evidence="3">
    <name type="scientific">Eutreptiella gymnastica</name>
    <dbReference type="NCBI Taxonomy" id="73025"/>
    <lineage>
        <taxon>Eukaryota</taxon>
        <taxon>Discoba</taxon>
        <taxon>Euglenozoa</taxon>
        <taxon>Euglenida</taxon>
        <taxon>Spirocuta</taxon>
        <taxon>Euglenophyceae</taxon>
        <taxon>Eutreptiales</taxon>
        <taxon>Eutreptiaceae</taxon>
        <taxon>Eutreptiella</taxon>
    </lineage>
</organism>
<feature type="coiled-coil region" evidence="1">
    <location>
        <begin position="585"/>
        <end position="612"/>
    </location>
</feature>
<dbReference type="InterPro" id="IPR007824">
    <property type="entry name" value="Flagellar_rod"/>
</dbReference>
<feature type="coiled-coil region" evidence="1">
    <location>
        <begin position="415"/>
        <end position="477"/>
    </location>
</feature>
<evidence type="ECO:0000313" key="3">
    <source>
        <dbReference type="EMBL" id="CAE0818429.1"/>
    </source>
</evidence>
<keyword evidence="1" id="KW-0175">Coiled coil</keyword>
<feature type="compositionally biased region" description="Polar residues" evidence="2">
    <location>
        <begin position="726"/>
        <end position="736"/>
    </location>
</feature>
<evidence type="ECO:0000256" key="2">
    <source>
        <dbReference type="SAM" id="MobiDB-lite"/>
    </source>
</evidence>
<sequence>MAAEHPSLTSLSLANNNSLGFSAAKLLLPLIKENKRFIELDVEGTCMAAPTKELIKKVLLSNRTYMENQPQGTRMRSPDSPLSPAHQDGLVISDVEQAQTPEYAPVVPVTDEVMPVAKADAPDPTTMNLMDTKARNHELKSSLMDHEERLHLYHVEMVNKCDGKQKDVKRRHNVGADMMESFKNGWKWPLRSDFKVATCVTDFALNLSEEELQDFYKYYTPQMRATYLNVKGVLTELLDKNTTRRRKNVLIEDLLAKVKGHGPGMSILVELVQNLCELLAHEATNMDAIQGMLEETDIQIGDVKIKIDKTETNRQRALKEEELQEAEGYFEVGLDTQERLIDTILFRLSHLLDKGPRNNLLDGLRKLCEQADEQMNETKHINDDLMGKIDQDLKRIQQKVFEEQEGMKYREQEFLDVQERMKEELSNNQRQQEKVWRDITYSFKELQELAEGRFKEVENWMKEVEKHERRKVEYNAVLKVCEDHSKTLSELQHDCNNCEQLLRNFDEFIRVATKTITTMADTTSGEIDRLALEEQETYLGVFRTFYMQLGELLFKKQKRLEETDRMIRNCEFQIDFCKETLDPDLHKYRDQLKELTQRRQETADTVARMQVRGDDRAAQFMPHEDALRAAGREFESPLLEMHEDVVDRRARVLAQRQRFIDKDKEELVDKEAVGIETLVNHTQQARKTGISSLIHPLSPKSPGPSPGRSDSNSQIIPPQDMIPNVGSPQAPRTTLD</sequence>
<name>A0A7S4FXH1_9EUGL</name>
<feature type="region of interest" description="Disordered" evidence="2">
    <location>
        <begin position="690"/>
        <end position="736"/>
    </location>
</feature>
<dbReference type="AlphaFoldDB" id="A0A7S4FXH1"/>
<dbReference type="GO" id="GO:0031514">
    <property type="term" value="C:motile cilium"/>
    <property type="evidence" value="ECO:0007669"/>
    <property type="project" value="InterPro"/>
</dbReference>
<accession>A0A7S4FXH1</accession>
<evidence type="ECO:0000256" key="1">
    <source>
        <dbReference type="SAM" id="Coils"/>
    </source>
</evidence>
<dbReference type="EMBL" id="HBJA01084978">
    <property type="protein sequence ID" value="CAE0818429.1"/>
    <property type="molecule type" value="Transcribed_RNA"/>
</dbReference>
<proteinExistence type="predicted"/>
<gene>
    <name evidence="3" type="ORF">EGYM00163_LOCUS29597</name>
</gene>
<dbReference type="PANTHER" id="PTHR34732">
    <property type="entry name" value="69 KDA PARAFLAGELLAR ROD PROTEIN-RELATED"/>
    <property type="match status" value="1"/>
</dbReference>
<dbReference type="PANTHER" id="PTHR34732:SF4">
    <property type="entry name" value="ROD COMPONENT, PUTATIVE-RELATED"/>
    <property type="match status" value="1"/>
</dbReference>